<dbReference type="PANTHER" id="PTHR36220">
    <property type="entry name" value="UNNAMED PRODUCT"/>
    <property type="match status" value="1"/>
</dbReference>
<reference evidence="3 4" key="1">
    <citation type="submission" date="2024-12" db="EMBL/GenBank/DDBJ databases">
        <authorList>
            <person name="Hu S."/>
        </authorList>
    </citation>
    <scope>NUCLEOTIDE SEQUENCE [LARGE SCALE GENOMIC DNA]</scope>
    <source>
        <strain evidence="3 4">P-25</strain>
    </source>
</reference>
<evidence type="ECO:0000313" key="3">
    <source>
        <dbReference type="EMBL" id="MFN0290767.1"/>
    </source>
</evidence>
<dbReference type="InterPro" id="IPR013517">
    <property type="entry name" value="FG-GAP"/>
</dbReference>
<dbReference type="Pfam" id="PF14312">
    <property type="entry name" value="FG-GAP_2"/>
    <property type="match status" value="3"/>
</dbReference>
<protein>
    <submittedName>
        <fullName evidence="3">T9SS type A sorting domain-containing protein</fullName>
    </submittedName>
</protein>
<organism evidence="3 4">
    <name type="scientific">Pedobacter helvus</name>
    <dbReference type="NCBI Taxonomy" id="2563444"/>
    <lineage>
        <taxon>Bacteria</taxon>
        <taxon>Pseudomonadati</taxon>
        <taxon>Bacteroidota</taxon>
        <taxon>Sphingobacteriia</taxon>
        <taxon>Sphingobacteriales</taxon>
        <taxon>Sphingobacteriaceae</taxon>
        <taxon>Pedobacter</taxon>
    </lineage>
</organism>
<dbReference type="Pfam" id="PF18962">
    <property type="entry name" value="Por_Secre_tail"/>
    <property type="match status" value="1"/>
</dbReference>
<evidence type="ECO:0000259" key="2">
    <source>
        <dbReference type="Pfam" id="PF18962"/>
    </source>
</evidence>
<keyword evidence="1" id="KW-0732">Signal</keyword>
<dbReference type="EMBL" id="SRMP02000005">
    <property type="protein sequence ID" value="MFN0290767.1"/>
    <property type="molecule type" value="Genomic_DNA"/>
</dbReference>
<dbReference type="NCBIfam" id="TIGR04183">
    <property type="entry name" value="Por_Secre_tail"/>
    <property type="match status" value="1"/>
</dbReference>
<accession>A0ABW9JEG2</accession>
<keyword evidence="4" id="KW-1185">Reference proteome</keyword>
<sequence>MKKYLLTLVLGSGFIVALGQQYYQTDKIVDEPVNQRTQQRSLGTSVAISNTHILAGHSGLPLRQLVFGDPRISPTWLAPLTSNGRFGTQQPLDRNRPSYIYSTGFGLSVALSDDYAVIGEPHYFEENTSQVSSDGYGAAVVYENSSGWGFKQRLQSNDIAKHDYFGSEVEVAGNQIVVGTNVNSALSPRNPNHGGVYIFEKNGSGNWEQIQKLTPDVTKQFTHLYAFGQKIDVSGDYMIISAYVKAYIFKRIAGVWQQMQVIEITAANESKIISDVSIAGGYACISSISSQRNQNGTNQLFEAGAAYMFEKDGAETWSYTQKLVHADRLEYHSFGTSVAQFDNRLVVGATGVKTDHLGGNSYDVAGAAYIFERDGNAVWQQVQKITPNDRAANDRFGIAVDMQSDKVIVGAPWVSTDEFGRPSSNYYLMGAAYVFKRISLPSLPVSTATASLAAGRVSEVLLLSDSNEPILTLGITGAKNLFGNYTEAKVWKQAAEQSLAGKLYLARNYQITPTNNINTSTATVTLYFNQQEFLDFNANPAKTADFPINAADLNGIANLRILKISSSSNDNSGLINTYSGTQLVINPDDDKIIWNATANRWEVTFDVVGFSGFFATTEPTTLPVTLVDFSVKKESNGAKLQWQTATETNNKAFEIYRSGDDKQFIKIDEVDGKGSNSLYAFFDKKPLNGNNYYKLVQVDIDGKPTELGERALNFELSAAGLQIYPNPTAGEVTLSFSAGKYQKVSVIGVDGKVLNTSSVLPNQTQIRLDLSAYAGGFYFVQLSGTDGVETQKLIKN</sequence>
<evidence type="ECO:0000256" key="1">
    <source>
        <dbReference type="ARBA" id="ARBA00022729"/>
    </source>
</evidence>
<dbReference type="SUPFAM" id="SSF69318">
    <property type="entry name" value="Integrin alpha N-terminal domain"/>
    <property type="match status" value="1"/>
</dbReference>
<feature type="domain" description="Secretion system C-terminal sorting" evidence="2">
    <location>
        <begin position="723"/>
        <end position="794"/>
    </location>
</feature>
<gene>
    <name evidence="3" type="ORF">E5L68_005160</name>
</gene>
<dbReference type="InterPro" id="IPR026444">
    <property type="entry name" value="Secre_tail"/>
</dbReference>
<dbReference type="PANTHER" id="PTHR36220:SF1">
    <property type="entry name" value="GAMMA TUBULIN COMPLEX COMPONENT C-TERMINAL DOMAIN-CONTAINING PROTEIN"/>
    <property type="match status" value="1"/>
</dbReference>
<dbReference type="Proteomes" id="UP001517367">
    <property type="component" value="Unassembled WGS sequence"/>
</dbReference>
<dbReference type="InterPro" id="IPR028994">
    <property type="entry name" value="Integrin_alpha_N"/>
</dbReference>
<dbReference type="Gene3D" id="2.130.10.130">
    <property type="entry name" value="Integrin alpha, N-terminal"/>
    <property type="match status" value="2"/>
</dbReference>
<proteinExistence type="predicted"/>
<dbReference type="RefSeq" id="WP_138729985.1">
    <property type="nucleotide sequence ID" value="NZ_SRMP02000005.1"/>
</dbReference>
<name>A0ABW9JEG2_9SPHI</name>
<comment type="caution">
    <text evidence="3">The sequence shown here is derived from an EMBL/GenBank/DDBJ whole genome shotgun (WGS) entry which is preliminary data.</text>
</comment>
<evidence type="ECO:0000313" key="4">
    <source>
        <dbReference type="Proteomes" id="UP001517367"/>
    </source>
</evidence>